<dbReference type="Proteomes" id="UP001249760">
    <property type="component" value="Unassembled WGS sequence"/>
</dbReference>
<accession>A0ABU3JRA7</accession>
<comment type="caution">
    <text evidence="1">The sequence shown here is derived from an EMBL/GenBank/DDBJ whole genome shotgun (WGS) entry which is preliminary data.</text>
</comment>
<proteinExistence type="predicted"/>
<organism evidence="1 2">
    <name type="scientific">Streptomyces lusitanus</name>
    <dbReference type="NCBI Taxonomy" id="68232"/>
    <lineage>
        <taxon>Bacteria</taxon>
        <taxon>Bacillati</taxon>
        <taxon>Actinomycetota</taxon>
        <taxon>Actinomycetes</taxon>
        <taxon>Kitasatosporales</taxon>
        <taxon>Streptomycetaceae</taxon>
        <taxon>Streptomyces</taxon>
    </lineage>
</organism>
<dbReference type="EMBL" id="JASKMA010000008">
    <property type="protein sequence ID" value="MDT6984485.1"/>
    <property type="molecule type" value="Genomic_DNA"/>
</dbReference>
<evidence type="ECO:0008006" key="3">
    <source>
        <dbReference type="Google" id="ProtNLM"/>
    </source>
</evidence>
<dbReference type="RefSeq" id="WP_394310503.1">
    <property type="nucleotide sequence ID" value="NZ_JASKMA010000008.1"/>
</dbReference>
<name>A0ABU3JRA7_9ACTN</name>
<protein>
    <recommendedName>
        <fullName evidence="3">ApeA N-terminal domain-containing protein</fullName>
    </recommendedName>
</protein>
<keyword evidence="2" id="KW-1185">Reference proteome</keyword>
<gene>
    <name evidence="1" type="ORF">QNO04_13555</name>
</gene>
<sequence>MNEQSPLEFPDHLEYVANKLGAEPWITVYEFTKGEREDVSYYCALARPEVLERCLANTSWDLLIGHGMPGFSFYGDGRHEYHRFGGDDGVEPFVIDRDFHGLKPSYLELSEEFRHFHNLYEDRKKGVFIALDDNGDDVEVVRMAPQKVQVRAKYLKEYLAARGIVMLLFFEFDRWSSKTLDELGIEKQNVDEQKANYRYIRWVDMLPGITDPARRTMARITGKKVVNGSGNPLPSWVRDRSDQQYEEFVIGVDEEGNNILYTCDEEELANYFGKNAGSPHYLTPVFFNKAVMAKYYSDPAKYQVEDSHLYCGGYWGLRLDNNHRDYVVVYLGDLGKLSHKEQLYWKSFNVVPEGGVSEVAYRRAILGEWAAADEPALAFKASYGRFRDGWRERFGWDLFKPLKPEDEHYWATLHVPASENQREFDDQVMSLSKVLVERLNEREIAKHITVEQNDKGITKFQKYLDEIGFPDRQELITLLRNLNGLRSGPAHVKGRDYQRAAEHFSLDEKGLAQAFSDLLVRATELVDKLGIFAMPSEQ</sequence>
<evidence type="ECO:0000313" key="2">
    <source>
        <dbReference type="Proteomes" id="UP001249760"/>
    </source>
</evidence>
<evidence type="ECO:0000313" key="1">
    <source>
        <dbReference type="EMBL" id="MDT6984485.1"/>
    </source>
</evidence>
<reference evidence="1 2" key="1">
    <citation type="submission" date="2023-05" db="EMBL/GenBank/DDBJ databases">
        <title>Streptomyces fuscus sp. nov., a brown-black pigment producing actinomyces isolated from dry sand of Sea duck farm.</title>
        <authorList>
            <person name="Xie J."/>
            <person name="Shen N."/>
        </authorList>
    </citation>
    <scope>NUCLEOTIDE SEQUENCE [LARGE SCALE GENOMIC DNA]</scope>
    <source>
        <strain evidence="1 2">CGMCC 4.1745</strain>
    </source>
</reference>